<dbReference type="Proteomes" id="UP000825935">
    <property type="component" value="Chromosome 29"/>
</dbReference>
<reference evidence="2" key="1">
    <citation type="submission" date="2021-08" db="EMBL/GenBank/DDBJ databases">
        <title>WGS assembly of Ceratopteris richardii.</title>
        <authorList>
            <person name="Marchant D.B."/>
            <person name="Chen G."/>
            <person name="Jenkins J."/>
            <person name="Shu S."/>
            <person name="Leebens-Mack J."/>
            <person name="Grimwood J."/>
            <person name="Schmutz J."/>
            <person name="Soltis P."/>
            <person name="Soltis D."/>
            <person name="Chen Z.-H."/>
        </authorList>
    </citation>
    <scope>NUCLEOTIDE SEQUENCE</scope>
    <source>
        <strain evidence="2">Whitten #5841</strain>
        <tissue evidence="2">Leaf</tissue>
    </source>
</reference>
<gene>
    <name evidence="2" type="ORF">KP509_29G042100</name>
</gene>
<dbReference type="OrthoDB" id="2019255at2759"/>
<comment type="caution">
    <text evidence="2">The sequence shown here is derived from an EMBL/GenBank/DDBJ whole genome shotgun (WGS) entry which is preliminary data.</text>
</comment>
<dbReference type="EMBL" id="CM035434">
    <property type="protein sequence ID" value="KAH7291915.1"/>
    <property type="molecule type" value="Genomic_DNA"/>
</dbReference>
<keyword evidence="3" id="KW-1185">Reference proteome</keyword>
<name>A0A8T2R803_CERRI</name>
<evidence type="ECO:0000313" key="3">
    <source>
        <dbReference type="Proteomes" id="UP000825935"/>
    </source>
</evidence>
<dbReference type="PANTHER" id="PTHR34121:SF1">
    <property type="entry name" value="FILAMIN-A-INTERACTING PROTEIN 1"/>
    <property type="match status" value="1"/>
</dbReference>
<protein>
    <submittedName>
        <fullName evidence="2">Uncharacterized protein</fullName>
    </submittedName>
</protein>
<feature type="region of interest" description="Disordered" evidence="1">
    <location>
        <begin position="97"/>
        <end position="133"/>
    </location>
</feature>
<proteinExistence type="predicted"/>
<dbReference type="AlphaFoldDB" id="A0A8T2R803"/>
<sequence>MSWLRSAISKAAEVGGKNIAPNLSRTVRSVAQHAGQAVAGGAKMVQDRLVGRNLNSAKVAIKRLNEVAKDARGNERVQALARWLAALKELRKDQKSVISVEESGSLDGSESPVSVAHDELPSPRLASKVCMSS</sequence>
<dbReference type="EMBL" id="CM035434">
    <property type="protein sequence ID" value="KAH7291914.1"/>
    <property type="molecule type" value="Genomic_DNA"/>
</dbReference>
<dbReference type="OMA" id="FEYTAQK"/>
<evidence type="ECO:0000256" key="1">
    <source>
        <dbReference type="SAM" id="MobiDB-lite"/>
    </source>
</evidence>
<accession>A0A8T2R803</accession>
<organism evidence="2 3">
    <name type="scientific">Ceratopteris richardii</name>
    <name type="common">Triangle waterfern</name>
    <dbReference type="NCBI Taxonomy" id="49495"/>
    <lineage>
        <taxon>Eukaryota</taxon>
        <taxon>Viridiplantae</taxon>
        <taxon>Streptophyta</taxon>
        <taxon>Embryophyta</taxon>
        <taxon>Tracheophyta</taxon>
        <taxon>Polypodiopsida</taxon>
        <taxon>Polypodiidae</taxon>
        <taxon>Polypodiales</taxon>
        <taxon>Pteridineae</taxon>
        <taxon>Pteridaceae</taxon>
        <taxon>Parkerioideae</taxon>
        <taxon>Ceratopteris</taxon>
    </lineage>
</organism>
<evidence type="ECO:0000313" key="2">
    <source>
        <dbReference type="EMBL" id="KAH7291914.1"/>
    </source>
</evidence>
<dbReference type="PANTHER" id="PTHR34121">
    <property type="entry name" value="MYOSIN-11"/>
    <property type="match status" value="1"/>
</dbReference>